<dbReference type="EMBL" id="HE600906">
    <property type="protein sequence ID" value="CAR98692.1"/>
    <property type="molecule type" value="Genomic_DNA"/>
</dbReference>
<dbReference type="InParanoid" id="B6IFL2"/>
<reference evidence="3 4" key="1">
    <citation type="journal article" date="2003" name="PLoS Biol.">
        <title>The genome sequence of Caenorhabditis briggsae: a platform for comparative genomics.</title>
        <authorList>
            <person name="Stein L.D."/>
            <person name="Bao Z."/>
            <person name="Blasiar D."/>
            <person name="Blumenthal T."/>
            <person name="Brent M.R."/>
            <person name="Chen N."/>
            <person name="Chinwalla A."/>
            <person name="Clarke L."/>
            <person name="Clee C."/>
            <person name="Coghlan A."/>
            <person name="Coulson A."/>
            <person name="D'Eustachio P."/>
            <person name="Fitch D.H."/>
            <person name="Fulton L.A."/>
            <person name="Fulton R.E."/>
            <person name="Griffiths-Jones S."/>
            <person name="Harris T.W."/>
            <person name="Hillier L.W."/>
            <person name="Kamath R."/>
            <person name="Kuwabara P.E."/>
            <person name="Mardis E.R."/>
            <person name="Marra M.A."/>
            <person name="Miner T.L."/>
            <person name="Minx P."/>
            <person name="Mullikin J.C."/>
            <person name="Plumb R.W."/>
            <person name="Rogers J."/>
            <person name="Schein J.E."/>
            <person name="Sohrmann M."/>
            <person name="Spieth J."/>
            <person name="Stajich J.E."/>
            <person name="Wei C."/>
            <person name="Willey D."/>
            <person name="Wilson R.K."/>
            <person name="Durbin R."/>
            <person name="Waterston R.H."/>
        </authorList>
    </citation>
    <scope>NUCLEOTIDE SEQUENCE [LARGE SCALE GENOMIC DNA]</scope>
    <source>
        <strain evidence="3 4">AF16</strain>
    </source>
</reference>
<proteinExistence type="predicted"/>
<protein>
    <submittedName>
        <fullName evidence="3">Protein CBG25242</fullName>
    </submittedName>
</protein>
<dbReference type="HOGENOM" id="CLU_2123256_0_0_1"/>
<dbReference type="KEGG" id="cbr:CBG_25242"/>
<accession>B6IFL2</accession>
<dbReference type="GeneID" id="68916735"/>
<feature type="coiled-coil region" evidence="1">
    <location>
        <begin position="79"/>
        <end position="106"/>
    </location>
</feature>
<evidence type="ECO:0000313" key="5">
    <source>
        <dbReference type="WormBase" id="CBG25242"/>
    </source>
</evidence>
<reference evidence="3 4" key="2">
    <citation type="journal article" date="2011" name="PLoS Genet.">
        <title>Caenorhabditis briggsae recombinant inbred line genotypes reveal inter-strain incompatibility and the evolution of recombination.</title>
        <authorList>
            <person name="Ross J.A."/>
            <person name="Koboldt D.C."/>
            <person name="Staisch J.E."/>
            <person name="Chamberlin H.M."/>
            <person name="Gupta B.P."/>
            <person name="Miller R.D."/>
            <person name="Baird S.E."/>
            <person name="Haag E.S."/>
        </authorList>
    </citation>
    <scope>NUCLEOTIDE SEQUENCE [LARGE SCALE GENOMIC DNA]</scope>
    <source>
        <strain evidence="3 4">AF16</strain>
    </source>
</reference>
<organism evidence="3 4">
    <name type="scientific">Caenorhabditis briggsae</name>
    <dbReference type="NCBI Taxonomy" id="6238"/>
    <lineage>
        <taxon>Eukaryota</taxon>
        <taxon>Metazoa</taxon>
        <taxon>Ecdysozoa</taxon>
        <taxon>Nematoda</taxon>
        <taxon>Chromadorea</taxon>
        <taxon>Rhabditida</taxon>
        <taxon>Rhabditina</taxon>
        <taxon>Rhabditomorpha</taxon>
        <taxon>Rhabditoidea</taxon>
        <taxon>Rhabditidae</taxon>
        <taxon>Peloderinae</taxon>
        <taxon>Caenorhabditis</taxon>
    </lineage>
</organism>
<evidence type="ECO:0000256" key="2">
    <source>
        <dbReference type="SAM" id="MobiDB-lite"/>
    </source>
</evidence>
<dbReference type="RefSeq" id="XP_045098262.1">
    <property type="nucleotide sequence ID" value="XM_045244417.1"/>
</dbReference>
<keyword evidence="4" id="KW-1185">Reference proteome</keyword>
<dbReference type="Proteomes" id="UP000008549">
    <property type="component" value="Unassembled WGS sequence"/>
</dbReference>
<dbReference type="CTD" id="68916735"/>
<dbReference type="WormBase" id="CBG25242">
    <property type="protein sequence ID" value="CBP34920"/>
    <property type="gene ID" value="WBGene00086656"/>
</dbReference>
<gene>
    <name evidence="3 5" type="ORF">CBG25242</name>
    <name evidence="3" type="ORF">CBG_25242</name>
</gene>
<keyword evidence="1" id="KW-0175">Coiled coil</keyword>
<feature type="region of interest" description="Disordered" evidence="2">
    <location>
        <begin position="1"/>
        <end position="27"/>
    </location>
</feature>
<feature type="compositionally biased region" description="Polar residues" evidence="2">
    <location>
        <begin position="1"/>
        <end position="22"/>
    </location>
</feature>
<evidence type="ECO:0000256" key="1">
    <source>
        <dbReference type="SAM" id="Coils"/>
    </source>
</evidence>
<evidence type="ECO:0000313" key="3">
    <source>
        <dbReference type="EMBL" id="CAR98692.1"/>
    </source>
</evidence>
<evidence type="ECO:0000313" key="4">
    <source>
        <dbReference type="Proteomes" id="UP000008549"/>
    </source>
</evidence>
<sequence length="114" mass="13031">MSLNISNVQSSSRGEVSNSSPQSREKILDDARRAVDESCQMFEKAHEGVYGLHYELLAAYEQVEAFERKIDEGGNNSTLQKLQKQLRAAEIEVEKVQLRLDVAVIEKRELYKQM</sequence>
<dbReference type="AlphaFoldDB" id="B6IFL2"/>
<name>B6IFL2_CAEBR</name>